<dbReference type="EMBL" id="CP002355">
    <property type="protein sequence ID" value="ADR33878.1"/>
    <property type="molecule type" value="Genomic_DNA"/>
</dbReference>
<evidence type="ECO:0000313" key="2">
    <source>
        <dbReference type="Proteomes" id="UP000008721"/>
    </source>
</evidence>
<dbReference type="HOGENOM" id="CLU_1776510_0_0_7"/>
<dbReference type="NCBIfam" id="TIGR02532">
    <property type="entry name" value="IV_pilin_GFxxxE"/>
    <property type="match status" value="1"/>
</dbReference>
<accession>E4TXG9</accession>
<gene>
    <name evidence="1" type="ordered locus">Sulku_1215</name>
</gene>
<dbReference type="AlphaFoldDB" id="E4TXG9"/>
<name>E4TXG9_SULKY</name>
<dbReference type="KEGG" id="sku:Sulku_1215"/>
<dbReference type="STRING" id="709032.Sulku_1215"/>
<dbReference type="InterPro" id="IPR012902">
    <property type="entry name" value="N_methyl_site"/>
</dbReference>
<proteinExistence type="predicted"/>
<protein>
    <submittedName>
        <fullName evidence="1">Uncharacterized protein</fullName>
    </submittedName>
</protein>
<dbReference type="Pfam" id="PF07963">
    <property type="entry name" value="N_methyl"/>
    <property type="match status" value="1"/>
</dbReference>
<reference evidence="1 2" key="1">
    <citation type="journal article" date="2012" name="Stand. Genomic Sci.">
        <title>Complete genome sequence of the sulfur compounds oxidizing chemolithoautotroph Sulfuricurvum kujiense type strain (YK-1(T)).</title>
        <authorList>
            <person name="Han C."/>
            <person name="Kotsyurbenko O."/>
            <person name="Chertkov O."/>
            <person name="Held B."/>
            <person name="Lapidus A."/>
            <person name="Nolan M."/>
            <person name="Lucas S."/>
            <person name="Hammon N."/>
            <person name="Deshpande S."/>
            <person name="Cheng J.F."/>
            <person name="Tapia R."/>
            <person name="Goodwin L.A."/>
            <person name="Pitluck S."/>
            <person name="Liolios K."/>
            <person name="Pagani I."/>
            <person name="Ivanova N."/>
            <person name="Mavromatis K."/>
            <person name="Mikhailova N."/>
            <person name="Pati A."/>
            <person name="Chen A."/>
            <person name="Palaniappan K."/>
            <person name="Land M."/>
            <person name="Hauser L."/>
            <person name="Chang Y.J."/>
            <person name="Jeffries C.D."/>
            <person name="Brambilla E.M."/>
            <person name="Rohde M."/>
            <person name="Spring S."/>
            <person name="Sikorski J."/>
            <person name="Goker M."/>
            <person name="Woyke T."/>
            <person name="Bristow J."/>
            <person name="Eisen J.A."/>
            <person name="Markowitz V."/>
            <person name="Hugenholtz P."/>
            <person name="Kyrpides N.C."/>
            <person name="Klenk H.P."/>
            <person name="Detter J.C."/>
        </authorList>
    </citation>
    <scope>NUCLEOTIDE SEQUENCE [LARGE SCALE GENOMIC DNA]</scope>
    <source>
        <strain evidence="2">ATCC BAA-921 / DSM 16994 / JCM 11577 / YK-1</strain>
    </source>
</reference>
<sequence>MYNSHKRGFSLIETMVAVALVAIAALALLNVVSNASKISQNALDRFDASMMMGLLAESADDTMDGQTVYVSDFLRERYTIDNSDILESLEPYRINVRTMDKEYLDPLMMMDVSGAAAAHSLAVQNIRFEIGNDKKSCFGISSGTFQ</sequence>
<keyword evidence="2" id="KW-1185">Reference proteome</keyword>
<evidence type="ECO:0000313" key="1">
    <source>
        <dbReference type="EMBL" id="ADR33878.1"/>
    </source>
</evidence>
<dbReference type="Proteomes" id="UP000008721">
    <property type="component" value="Chromosome"/>
</dbReference>
<dbReference type="PROSITE" id="PS00409">
    <property type="entry name" value="PROKAR_NTER_METHYL"/>
    <property type="match status" value="1"/>
</dbReference>
<organism evidence="1 2">
    <name type="scientific">Sulfuricurvum kujiense (strain ATCC BAA-921 / DSM 16994 / JCM 11577 / YK-1)</name>
    <dbReference type="NCBI Taxonomy" id="709032"/>
    <lineage>
        <taxon>Bacteria</taxon>
        <taxon>Pseudomonadati</taxon>
        <taxon>Campylobacterota</taxon>
        <taxon>Epsilonproteobacteria</taxon>
        <taxon>Campylobacterales</taxon>
        <taxon>Sulfurimonadaceae</taxon>
        <taxon>Sulfuricurvum</taxon>
    </lineage>
</organism>